<evidence type="ECO:0000313" key="2">
    <source>
        <dbReference type="EMBL" id="RPA77347.1"/>
    </source>
</evidence>
<dbReference type="Proteomes" id="UP000275078">
    <property type="component" value="Unassembled WGS sequence"/>
</dbReference>
<dbReference type="OrthoDB" id="5522061at2759"/>
<reference evidence="2 3" key="1">
    <citation type="journal article" date="2018" name="Nat. Ecol. Evol.">
        <title>Pezizomycetes genomes reveal the molecular basis of ectomycorrhizal truffle lifestyle.</title>
        <authorList>
            <person name="Murat C."/>
            <person name="Payen T."/>
            <person name="Noel B."/>
            <person name="Kuo A."/>
            <person name="Morin E."/>
            <person name="Chen J."/>
            <person name="Kohler A."/>
            <person name="Krizsan K."/>
            <person name="Balestrini R."/>
            <person name="Da Silva C."/>
            <person name="Montanini B."/>
            <person name="Hainaut M."/>
            <person name="Levati E."/>
            <person name="Barry K.W."/>
            <person name="Belfiori B."/>
            <person name="Cichocki N."/>
            <person name="Clum A."/>
            <person name="Dockter R.B."/>
            <person name="Fauchery L."/>
            <person name="Guy J."/>
            <person name="Iotti M."/>
            <person name="Le Tacon F."/>
            <person name="Lindquist E.A."/>
            <person name="Lipzen A."/>
            <person name="Malagnac F."/>
            <person name="Mello A."/>
            <person name="Molinier V."/>
            <person name="Miyauchi S."/>
            <person name="Poulain J."/>
            <person name="Riccioni C."/>
            <person name="Rubini A."/>
            <person name="Sitrit Y."/>
            <person name="Splivallo R."/>
            <person name="Traeger S."/>
            <person name="Wang M."/>
            <person name="Zifcakova L."/>
            <person name="Wipf D."/>
            <person name="Zambonelli A."/>
            <person name="Paolocci F."/>
            <person name="Nowrousian M."/>
            <person name="Ottonello S."/>
            <person name="Baldrian P."/>
            <person name="Spatafora J.W."/>
            <person name="Henrissat B."/>
            <person name="Nagy L.G."/>
            <person name="Aury J.M."/>
            <person name="Wincker P."/>
            <person name="Grigoriev I.V."/>
            <person name="Bonfante P."/>
            <person name="Martin F.M."/>
        </authorList>
    </citation>
    <scope>NUCLEOTIDE SEQUENCE [LARGE SCALE GENOMIC DNA]</scope>
    <source>
        <strain evidence="2 3">RN42</strain>
    </source>
</reference>
<evidence type="ECO:0000313" key="3">
    <source>
        <dbReference type="Proteomes" id="UP000275078"/>
    </source>
</evidence>
<dbReference type="Pfam" id="PF20978">
    <property type="entry name" value="Gta3"/>
    <property type="match status" value="1"/>
</dbReference>
<dbReference type="PANTHER" id="PTHR15004:SF0">
    <property type="entry name" value="GLUTAMYL-TRNA(GLN) AMIDOTRANSFERASE SUBUNIT C, MITOCHONDRIAL"/>
    <property type="match status" value="1"/>
</dbReference>
<dbReference type="GO" id="GO:0005739">
    <property type="term" value="C:mitochondrion"/>
    <property type="evidence" value="ECO:0007669"/>
    <property type="project" value="TreeGrafter"/>
</dbReference>
<dbReference type="GO" id="GO:0006450">
    <property type="term" value="P:regulation of translational fidelity"/>
    <property type="evidence" value="ECO:0007669"/>
    <property type="project" value="InterPro"/>
</dbReference>
<name>A0A3N4HVW6_ASCIM</name>
<accession>A0A3N4HVW6</accession>
<dbReference type="SUPFAM" id="SSF141000">
    <property type="entry name" value="Glu-tRNAGln amidotransferase C subunit"/>
    <property type="match status" value="1"/>
</dbReference>
<proteinExistence type="predicted"/>
<dbReference type="GO" id="GO:0032543">
    <property type="term" value="P:mitochondrial translation"/>
    <property type="evidence" value="ECO:0007669"/>
    <property type="project" value="TreeGrafter"/>
</dbReference>
<dbReference type="EMBL" id="ML119727">
    <property type="protein sequence ID" value="RPA77347.1"/>
    <property type="molecule type" value="Genomic_DNA"/>
</dbReference>
<evidence type="ECO:0000259" key="1">
    <source>
        <dbReference type="Pfam" id="PF20978"/>
    </source>
</evidence>
<dbReference type="GO" id="GO:0070681">
    <property type="term" value="P:glutaminyl-tRNAGln biosynthesis via transamidation"/>
    <property type="evidence" value="ECO:0007669"/>
    <property type="project" value="TreeGrafter"/>
</dbReference>
<dbReference type="GO" id="GO:0030956">
    <property type="term" value="C:glutamyl-tRNA(Gln) amidotransferase complex"/>
    <property type="evidence" value="ECO:0007669"/>
    <property type="project" value="TreeGrafter"/>
</dbReference>
<feature type="domain" description="Glutamyl-tRNA amidotransferase complex subunit Gta3" evidence="1">
    <location>
        <begin position="58"/>
        <end position="111"/>
    </location>
</feature>
<sequence>MRTTLHRAIQPTFRRLSSTTPISVPKGPLSQSQIDTLLASPTWSIQSLLPTSTPDASEPSISTKTLHHLLRLSALPLPASKTEEESMLKTLHDQLHFVNSLQTVNTEGVEPVQGLLFGEQEEITWEALQAEISKVEEKKTEMEVRDVEESGKLFGGEGVRKIGRYLVVDDKGDGAAVA</sequence>
<dbReference type="AlphaFoldDB" id="A0A3N4HVW6"/>
<organism evidence="2 3">
    <name type="scientific">Ascobolus immersus RN42</name>
    <dbReference type="NCBI Taxonomy" id="1160509"/>
    <lineage>
        <taxon>Eukaryota</taxon>
        <taxon>Fungi</taxon>
        <taxon>Dikarya</taxon>
        <taxon>Ascomycota</taxon>
        <taxon>Pezizomycotina</taxon>
        <taxon>Pezizomycetes</taxon>
        <taxon>Pezizales</taxon>
        <taxon>Ascobolaceae</taxon>
        <taxon>Ascobolus</taxon>
    </lineage>
</organism>
<dbReference type="InterPro" id="IPR003837">
    <property type="entry name" value="GatC"/>
</dbReference>
<dbReference type="InterPro" id="IPR036113">
    <property type="entry name" value="Asp/Glu-ADT_sf_sub_c"/>
</dbReference>
<gene>
    <name evidence="2" type="ORF">BJ508DRAFT_417085</name>
</gene>
<protein>
    <recommendedName>
        <fullName evidence="1">Glutamyl-tRNA amidotransferase complex subunit Gta3 domain-containing protein</fullName>
    </recommendedName>
</protein>
<dbReference type="PANTHER" id="PTHR15004">
    <property type="entry name" value="GLUTAMYL-TRNA(GLN) AMIDOTRANSFERASE SUBUNIT C, MITOCHONDRIAL"/>
    <property type="match status" value="1"/>
</dbReference>
<dbReference type="InterPro" id="IPR049545">
    <property type="entry name" value="Gta3_dom"/>
</dbReference>
<keyword evidence="3" id="KW-1185">Reference proteome</keyword>